<dbReference type="InterPro" id="IPR050834">
    <property type="entry name" value="Glycosyltransf_2"/>
</dbReference>
<comment type="caution">
    <text evidence="2">The sequence shown here is derived from an EMBL/GenBank/DDBJ whole genome shotgun (WGS) entry which is preliminary data.</text>
</comment>
<name>A0A511M8R4_9NOCA</name>
<sequence>MSASAVPARKPELVSVIIPVFNGLPELDEQLDGLAEQDYQGPYEVVISDNGSSDGLAEHIDGHPLTARLRLRYVASSATPGPSYARNNGAALARGDFLAFVDQDDRVHPGWLSAMVRTAADYDAVSGAVEVTTLNTPEVARWRPMPAPEDGFPTHYLPYAHGNNAGYWRAAFDKIGGYDESLFGGDDVDISWRLQEAGLRLGHSADALVAYRLRTTYRDTWRQALNYGRGAVEVYVKHRAAGCPRLPFQATWFSIVLVVLHNPFIPLTRNRFPRGLWTLHAGVLAGRIQAGLRHRTYYG</sequence>
<reference evidence="2 3" key="1">
    <citation type="submission" date="2019-07" db="EMBL/GenBank/DDBJ databases">
        <title>Whole genome shotgun sequence of Nocardia ninae NBRC 108245.</title>
        <authorList>
            <person name="Hosoyama A."/>
            <person name="Uohara A."/>
            <person name="Ohji S."/>
            <person name="Ichikawa N."/>
        </authorList>
    </citation>
    <scope>NUCLEOTIDE SEQUENCE [LARGE SCALE GENOMIC DNA]</scope>
    <source>
        <strain evidence="2 3">NBRC 108245</strain>
    </source>
</reference>
<organism evidence="2 3">
    <name type="scientific">Nocardia ninae NBRC 108245</name>
    <dbReference type="NCBI Taxonomy" id="1210091"/>
    <lineage>
        <taxon>Bacteria</taxon>
        <taxon>Bacillati</taxon>
        <taxon>Actinomycetota</taxon>
        <taxon>Actinomycetes</taxon>
        <taxon>Mycobacteriales</taxon>
        <taxon>Nocardiaceae</taxon>
        <taxon>Nocardia</taxon>
    </lineage>
</organism>
<keyword evidence="3" id="KW-1185">Reference proteome</keyword>
<dbReference type="InterPro" id="IPR001173">
    <property type="entry name" value="Glyco_trans_2-like"/>
</dbReference>
<gene>
    <name evidence="2" type="ORF">NN4_11260</name>
</gene>
<dbReference type="SUPFAM" id="SSF53448">
    <property type="entry name" value="Nucleotide-diphospho-sugar transferases"/>
    <property type="match status" value="1"/>
</dbReference>
<evidence type="ECO:0000313" key="3">
    <source>
        <dbReference type="Proteomes" id="UP000321424"/>
    </source>
</evidence>
<proteinExistence type="predicted"/>
<evidence type="ECO:0000313" key="2">
    <source>
        <dbReference type="EMBL" id="GEM36607.1"/>
    </source>
</evidence>
<dbReference type="PANTHER" id="PTHR43685:SF3">
    <property type="entry name" value="SLR2126 PROTEIN"/>
    <property type="match status" value="1"/>
</dbReference>
<dbReference type="Pfam" id="PF00535">
    <property type="entry name" value="Glycos_transf_2"/>
    <property type="match status" value="1"/>
</dbReference>
<dbReference type="PANTHER" id="PTHR43685">
    <property type="entry name" value="GLYCOSYLTRANSFERASE"/>
    <property type="match status" value="1"/>
</dbReference>
<dbReference type="RefSeq" id="WP_186818279.1">
    <property type="nucleotide sequence ID" value="NZ_BJXA01000004.1"/>
</dbReference>
<dbReference type="EMBL" id="BJXA01000004">
    <property type="protein sequence ID" value="GEM36607.1"/>
    <property type="molecule type" value="Genomic_DNA"/>
</dbReference>
<dbReference type="Gene3D" id="3.90.550.10">
    <property type="entry name" value="Spore Coat Polysaccharide Biosynthesis Protein SpsA, Chain A"/>
    <property type="match status" value="1"/>
</dbReference>
<evidence type="ECO:0000259" key="1">
    <source>
        <dbReference type="Pfam" id="PF00535"/>
    </source>
</evidence>
<protein>
    <recommendedName>
        <fullName evidence="1">Glycosyltransferase 2-like domain-containing protein</fullName>
    </recommendedName>
</protein>
<dbReference type="Proteomes" id="UP000321424">
    <property type="component" value="Unassembled WGS sequence"/>
</dbReference>
<dbReference type="AlphaFoldDB" id="A0A511M8R4"/>
<feature type="domain" description="Glycosyltransferase 2-like" evidence="1">
    <location>
        <begin position="15"/>
        <end position="176"/>
    </location>
</feature>
<dbReference type="InterPro" id="IPR029044">
    <property type="entry name" value="Nucleotide-diphossugar_trans"/>
</dbReference>
<accession>A0A511M8R4</accession>